<reference evidence="4" key="1">
    <citation type="submission" date="2019-06" db="EMBL/GenBank/DDBJ databases">
        <title>Genomics analysis of Aphanomyces spp. identifies a new class of oomycete effector associated with host adaptation.</title>
        <authorList>
            <person name="Gaulin E."/>
        </authorList>
    </citation>
    <scope>NUCLEOTIDE SEQUENCE</scope>
    <source>
        <strain evidence="4">CBS 578.67</strain>
    </source>
</reference>
<dbReference type="EMBL" id="VJMH01001698">
    <property type="protein sequence ID" value="KAF0711219.1"/>
    <property type="molecule type" value="Genomic_DNA"/>
</dbReference>
<accession>A0A6A4ZD15</accession>
<gene>
    <name evidence="4" type="ORF">As57867_005338</name>
</gene>
<sequence length="241" mass="27508">TYVDLQEDILKVNVWEGQVELRDLAVKCQAFDAMCEGLPISVRSGCIGYFKLQVPLMNLGAQPIQIHIKDIFLLLRPRPPSSTTTDSSVTTDAKLYLLKAKRATLQALEMEQEKDPSQTTSNSSFFSHLITKLVDNIQVHVERVHVRIEDSLSDPQAPYSCGITIDEMVIKSTDESWNYTLNVRDTASSCLRKKVEVKRLGVYWNGQYQEVTVEENVNSFKTPMSHIFEEPLFYAYILFHQ</sequence>
<evidence type="ECO:0000256" key="2">
    <source>
        <dbReference type="ARBA" id="ARBA00022448"/>
    </source>
</evidence>
<evidence type="ECO:0000259" key="3">
    <source>
        <dbReference type="Pfam" id="PF12624"/>
    </source>
</evidence>
<dbReference type="InterPro" id="IPR026854">
    <property type="entry name" value="VPS13_N"/>
</dbReference>
<comment type="caution">
    <text evidence="4">The sequence shown here is derived from an EMBL/GenBank/DDBJ whole genome shotgun (WGS) entry which is preliminary data.</text>
</comment>
<dbReference type="GO" id="GO:0045053">
    <property type="term" value="P:protein retention in Golgi apparatus"/>
    <property type="evidence" value="ECO:0007669"/>
    <property type="project" value="TreeGrafter"/>
</dbReference>
<evidence type="ECO:0000256" key="1">
    <source>
        <dbReference type="ARBA" id="ARBA00006545"/>
    </source>
</evidence>
<feature type="domain" description="Chorein N-terminal" evidence="3">
    <location>
        <begin position="4"/>
        <end position="230"/>
    </location>
</feature>
<organism evidence="4">
    <name type="scientific">Aphanomyces stellatus</name>
    <dbReference type="NCBI Taxonomy" id="120398"/>
    <lineage>
        <taxon>Eukaryota</taxon>
        <taxon>Sar</taxon>
        <taxon>Stramenopiles</taxon>
        <taxon>Oomycota</taxon>
        <taxon>Saprolegniomycetes</taxon>
        <taxon>Saprolegniales</taxon>
        <taxon>Verrucalvaceae</taxon>
        <taxon>Aphanomyces</taxon>
    </lineage>
</organism>
<dbReference type="InterPro" id="IPR026847">
    <property type="entry name" value="VPS13"/>
</dbReference>
<proteinExistence type="inferred from homology"/>
<dbReference type="AlphaFoldDB" id="A0A6A4ZD15"/>
<feature type="non-terminal residue" evidence="4">
    <location>
        <position position="1"/>
    </location>
</feature>
<dbReference type="PANTHER" id="PTHR16166:SF93">
    <property type="entry name" value="INTERMEMBRANE LIPID TRANSFER PROTEIN VPS13"/>
    <property type="match status" value="1"/>
</dbReference>
<evidence type="ECO:0000313" key="4">
    <source>
        <dbReference type="EMBL" id="KAF0711219.1"/>
    </source>
</evidence>
<dbReference type="Pfam" id="PF12624">
    <property type="entry name" value="VPS13_N"/>
    <property type="match status" value="1"/>
</dbReference>
<dbReference type="PANTHER" id="PTHR16166">
    <property type="entry name" value="VACUOLAR PROTEIN SORTING-ASSOCIATED PROTEIN VPS13"/>
    <property type="match status" value="1"/>
</dbReference>
<comment type="similarity">
    <text evidence="1">Belongs to the VPS13 family.</text>
</comment>
<name>A0A6A4ZD15_9STRA</name>
<dbReference type="GO" id="GO:0006623">
    <property type="term" value="P:protein targeting to vacuole"/>
    <property type="evidence" value="ECO:0007669"/>
    <property type="project" value="TreeGrafter"/>
</dbReference>
<protein>
    <recommendedName>
        <fullName evidence="3">Chorein N-terminal domain-containing protein</fullName>
    </recommendedName>
</protein>
<keyword evidence="2" id="KW-0813">Transport</keyword>
<dbReference type="OrthoDB" id="65836at2759"/>